<dbReference type="STRING" id="1798182.GA0061081_102272"/>
<evidence type="ECO:0000256" key="5">
    <source>
        <dbReference type="ARBA" id="ARBA00022448"/>
    </source>
</evidence>
<evidence type="ECO:0000256" key="3">
    <source>
        <dbReference type="ARBA" id="ARBA00011245"/>
    </source>
</evidence>
<evidence type="ECO:0000256" key="2">
    <source>
        <dbReference type="ARBA" id="ARBA00009696"/>
    </source>
</evidence>
<protein>
    <recommendedName>
        <fullName evidence="4 13">Outer-membrane lipoprotein LolB</fullName>
    </recommendedName>
</protein>
<dbReference type="OrthoDB" id="9797618at2"/>
<evidence type="ECO:0000256" key="14">
    <source>
        <dbReference type="SAM" id="SignalP"/>
    </source>
</evidence>
<organism evidence="15 16">
    <name type="scientific">Gilliamella bombicola</name>
    <dbReference type="NCBI Taxonomy" id="1798182"/>
    <lineage>
        <taxon>Bacteria</taxon>
        <taxon>Pseudomonadati</taxon>
        <taxon>Pseudomonadota</taxon>
        <taxon>Gammaproteobacteria</taxon>
        <taxon>Orbales</taxon>
        <taxon>Orbaceae</taxon>
        <taxon>Gilliamella</taxon>
    </lineage>
</organism>
<evidence type="ECO:0000256" key="12">
    <source>
        <dbReference type="ARBA" id="ARBA00023288"/>
    </source>
</evidence>
<comment type="subcellular location">
    <subcellularLocation>
        <location evidence="1 13">Cell outer membrane</location>
        <topology evidence="1 13">Lipid-anchor</topology>
    </subcellularLocation>
</comment>
<reference evidence="16" key="1">
    <citation type="submission" date="2016-08" db="EMBL/GenBank/DDBJ databases">
        <authorList>
            <person name="Varghese N."/>
            <person name="Submissions Spin"/>
        </authorList>
    </citation>
    <scope>NUCLEOTIDE SEQUENCE [LARGE SCALE GENOMIC DNA]</scope>
    <source>
        <strain evidence="16">R-53248</strain>
    </source>
</reference>
<dbReference type="AlphaFoldDB" id="A0A1C4A7B7"/>
<comment type="function">
    <text evidence="13">Plays a critical role in the incorporation of lipoproteins in the outer membrane after they are released by the LolA protein.</text>
</comment>
<dbReference type="PROSITE" id="PS51257">
    <property type="entry name" value="PROKAR_LIPOPROTEIN"/>
    <property type="match status" value="1"/>
</dbReference>
<evidence type="ECO:0000256" key="8">
    <source>
        <dbReference type="ARBA" id="ARBA00023136"/>
    </source>
</evidence>
<gene>
    <name evidence="13" type="primary">lolB</name>
    <name evidence="15" type="ORF">GA0061081_102272</name>
</gene>
<keyword evidence="10 13" id="KW-0143">Chaperone</keyword>
<evidence type="ECO:0000256" key="1">
    <source>
        <dbReference type="ARBA" id="ARBA00004459"/>
    </source>
</evidence>
<dbReference type="HAMAP" id="MF_00233">
    <property type="entry name" value="LolB"/>
    <property type="match status" value="1"/>
</dbReference>
<dbReference type="Pfam" id="PF03550">
    <property type="entry name" value="LolB"/>
    <property type="match status" value="1"/>
</dbReference>
<keyword evidence="9 13" id="KW-0564">Palmitate</keyword>
<dbReference type="CDD" id="cd16326">
    <property type="entry name" value="LolB"/>
    <property type="match status" value="1"/>
</dbReference>
<keyword evidence="12 13" id="KW-0449">Lipoprotein</keyword>
<keyword evidence="11 13" id="KW-0998">Cell outer membrane</keyword>
<feature type="chain" id="PRO_5008884075" description="Outer-membrane lipoprotein LolB" evidence="14">
    <location>
        <begin position="25"/>
        <end position="206"/>
    </location>
</feature>
<keyword evidence="16" id="KW-1185">Reference proteome</keyword>
<evidence type="ECO:0000256" key="7">
    <source>
        <dbReference type="ARBA" id="ARBA00022927"/>
    </source>
</evidence>
<dbReference type="NCBIfam" id="TIGR00548">
    <property type="entry name" value="lolB"/>
    <property type="match status" value="1"/>
</dbReference>
<dbReference type="EMBL" id="FMAQ01000002">
    <property type="protein sequence ID" value="SCB90423.1"/>
    <property type="molecule type" value="Genomic_DNA"/>
</dbReference>
<dbReference type="Proteomes" id="UP000199670">
    <property type="component" value="Unassembled WGS sequence"/>
</dbReference>
<proteinExistence type="inferred from homology"/>
<sequence>MSKIKYAFIIVLSLFIAACQSTKSQNSTSVEQQWQAHQQNLQQINAFQVNGSIAYMSNKSRNYGRFLITQQSTDNYEVKLTTPVGTNILSLKAEPNYAQLIDKNGESYQDVNVENLMKKISNVNIPLNSLHNWLKGFSDNNNADKLDNSGRLISTVFMQGNNKWALKISSYTNYTYKNKEIYLPTIIELTHDDVVVRLKISNWVLR</sequence>
<evidence type="ECO:0000256" key="10">
    <source>
        <dbReference type="ARBA" id="ARBA00023186"/>
    </source>
</evidence>
<evidence type="ECO:0000256" key="9">
    <source>
        <dbReference type="ARBA" id="ARBA00023139"/>
    </source>
</evidence>
<evidence type="ECO:0000256" key="11">
    <source>
        <dbReference type="ARBA" id="ARBA00023237"/>
    </source>
</evidence>
<evidence type="ECO:0000313" key="16">
    <source>
        <dbReference type="Proteomes" id="UP000199670"/>
    </source>
</evidence>
<comment type="subunit">
    <text evidence="3 13">Monomer.</text>
</comment>
<keyword evidence="5 13" id="KW-0813">Transport</keyword>
<dbReference type="Gene3D" id="2.50.20.10">
    <property type="entry name" value="Lipoprotein localisation LolA/LolB/LppX"/>
    <property type="match status" value="1"/>
</dbReference>
<keyword evidence="8 13" id="KW-0472">Membrane</keyword>
<keyword evidence="6 13" id="KW-0732">Signal</keyword>
<dbReference type="InterPro" id="IPR004565">
    <property type="entry name" value="OM_lipoprot_LolB"/>
</dbReference>
<evidence type="ECO:0000256" key="13">
    <source>
        <dbReference type="HAMAP-Rule" id="MF_00233"/>
    </source>
</evidence>
<dbReference type="SUPFAM" id="SSF89392">
    <property type="entry name" value="Prokaryotic lipoproteins and lipoprotein localization factors"/>
    <property type="match status" value="1"/>
</dbReference>
<evidence type="ECO:0000256" key="6">
    <source>
        <dbReference type="ARBA" id="ARBA00022729"/>
    </source>
</evidence>
<comment type="similarity">
    <text evidence="2 13">Belongs to the LolB family.</text>
</comment>
<evidence type="ECO:0000256" key="4">
    <source>
        <dbReference type="ARBA" id="ARBA00016202"/>
    </source>
</evidence>
<name>A0A1C4A7B7_9GAMM</name>
<dbReference type="RefSeq" id="WP_091347061.1">
    <property type="nucleotide sequence ID" value="NZ_FMAQ01000002.1"/>
</dbReference>
<dbReference type="GO" id="GO:0044874">
    <property type="term" value="P:lipoprotein localization to outer membrane"/>
    <property type="evidence" value="ECO:0007669"/>
    <property type="project" value="UniProtKB-UniRule"/>
</dbReference>
<accession>A0A1C4A7B7</accession>
<evidence type="ECO:0000313" key="15">
    <source>
        <dbReference type="EMBL" id="SCB90423.1"/>
    </source>
</evidence>
<keyword evidence="7 13" id="KW-0653">Protein transport</keyword>
<dbReference type="GO" id="GO:0015031">
    <property type="term" value="P:protein transport"/>
    <property type="evidence" value="ECO:0007669"/>
    <property type="project" value="UniProtKB-KW"/>
</dbReference>
<feature type="signal peptide" evidence="14">
    <location>
        <begin position="1"/>
        <end position="24"/>
    </location>
</feature>
<dbReference type="GO" id="GO:0009279">
    <property type="term" value="C:cell outer membrane"/>
    <property type="evidence" value="ECO:0007669"/>
    <property type="project" value="UniProtKB-SubCell"/>
</dbReference>
<dbReference type="InterPro" id="IPR029046">
    <property type="entry name" value="LolA/LolB/LppX"/>
</dbReference>